<dbReference type="InterPro" id="IPR018357">
    <property type="entry name" value="Hexapep_transf_CS"/>
</dbReference>
<evidence type="ECO:0000256" key="2">
    <source>
        <dbReference type="ARBA" id="ARBA00022679"/>
    </source>
</evidence>
<name>A0ABW3EC76_9LACO</name>
<evidence type="ECO:0000256" key="4">
    <source>
        <dbReference type="ARBA" id="ARBA00023315"/>
    </source>
</evidence>
<dbReference type="Pfam" id="PF00132">
    <property type="entry name" value="Hexapep"/>
    <property type="match status" value="1"/>
</dbReference>
<evidence type="ECO:0000256" key="3">
    <source>
        <dbReference type="ARBA" id="ARBA00022737"/>
    </source>
</evidence>
<reference evidence="8" key="1">
    <citation type="journal article" date="2019" name="Int. J. Syst. Evol. Microbiol.">
        <title>The Global Catalogue of Microorganisms (GCM) 10K type strain sequencing project: providing services to taxonomists for standard genome sequencing and annotation.</title>
        <authorList>
            <consortium name="The Broad Institute Genomics Platform"/>
            <consortium name="The Broad Institute Genome Sequencing Center for Infectious Disease"/>
            <person name="Wu L."/>
            <person name="Ma J."/>
        </authorList>
    </citation>
    <scope>NUCLEOTIDE SEQUENCE [LARGE SCALE GENOMIC DNA]</scope>
    <source>
        <strain evidence="8">CCM 8925</strain>
    </source>
</reference>
<dbReference type="InterPro" id="IPR039369">
    <property type="entry name" value="LacA-like"/>
</dbReference>
<dbReference type="Proteomes" id="UP001597104">
    <property type="component" value="Unassembled WGS sequence"/>
</dbReference>
<gene>
    <name evidence="7" type="ORF">ACFQZ7_09080</name>
</gene>
<comment type="caution">
    <text evidence="7">The sequence shown here is derived from an EMBL/GenBank/DDBJ whole genome shotgun (WGS) entry which is preliminary data.</text>
</comment>
<keyword evidence="8" id="KW-1185">Reference proteome</keyword>
<dbReference type="Gene3D" id="2.160.10.10">
    <property type="entry name" value="Hexapeptide repeat proteins"/>
    <property type="match status" value="1"/>
</dbReference>
<dbReference type="InterPro" id="IPR024688">
    <property type="entry name" value="Mac_dom"/>
</dbReference>
<dbReference type="EMBL" id="JBHTIO010000042">
    <property type="protein sequence ID" value="MFD0897873.1"/>
    <property type="molecule type" value="Genomic_DNA"/>
</dbReference>
<evidence type="ECO:0000313" key="8">
    <source>
        <dbReference type="Proteomes" id="UP001597104"/>
    </source>
</evidence>
<dbReference type="SMART" id="SM01266">
    <property type="entry name" value="Mac"/>
    <property type="match status" value="1"/>
</dbReference>
<dbReference type="RefSeq" id="WP_137638178.1">
    <property type="nucleotide sequence ID" value="NZ_BJDN01000019.1"/>
</dbReference>
<keyword evidence="2 5" id="KW-0808">Transferase</keyword>
<dbReference type="PANTHER" id="PTHR43017">
    <property type="entry name" value="GALACTOSIDE O-ACETYLTRANSFERASE"/>
    <property type="match status" value="1"/>
</dbReference>
<sequence>MATDHDLMLTNQLYDSTAAELVQLRACAKRKVYRYNQSTPAEATLRAQLLKQLLDCPSADAYIKPPLQVDYGQNLHIGHHFYANADCLFLDVAAITIGNNVMLGPHVALYTAGHPIVASVRNENLEFGQPITIGDNVWIGGNVVVCPGVTIGANAVIGAGAVVTKDVPPAVVVVGNPAQVLRPITAADEAYWQAQRQTYLTQLSH</sequence>
<accession>A0ABW3EC76</accession>
<protein>
    <recommendedName>
        <fullName evidence="5">Acetyltransferase</fullName>
        <ecNumber evidence="5">2.3.1.-</ecNumber>
    </recommendedName>
</protein>
<evidence type="ECO:0000256" key="1">
    <source>
        <dbReference type="ARBA" id="ARBA00007274"/>
    </source>
</evidence>
<evidence type="ECO:0000313" key="7">
    <source>
        <dbReference type="EMBL" id="MFD0897873.1"/>
    </source>
</evidence>
<keyword evidence="3" id="KW-0677">Repeat</keyword>
<evidence type="ECO:0000256" key="5">
    <source>
        <dbReference type="RuleBase" id="RU367021"/>
    </source>
</evidence>
<dbReference type="CDD" id="cd03357">
    <property type="entry name" value="LbH_MAT_GAT"/>
    <property type="match status" value="1"/>
</dbReference>
<evidence type="ECO:0000259" key="6">
    <source>
        <dbReference type="SMART" id="SM01266"/>
    </source>
</evidence>
<dbReference type="SUPFAM" id="SSF51161">
    <property type="entry name" value="Trimeric LpxA-like enzymes"/>
    <property type="match status" value="1"/>
</dbReference>
<dbReference type="GO" id="GO:0016746">
    <property type="term" value="F:acyltransferase activity"/>
    <property type="evidence" value="ECO:0007669"/>
    <property type="project" value="UniProtKB-KW"/>
</dbReference>
<proteinExistence type="inferred from homology"/>
<dbReference type="InterPro" id="IPR011004">
    <property type="entry name" value="Trimer_LpxA-like_sf"/>
</dbReference>
<dbReference type="PROSITE" id="PS00101">
    <property type="entry name" value="HEXAPEP_TRANSFERASES"/>
    <property type="match status" value="1"/>
</dbReference>
<comment type="similarity">
    <text evidence="1 5">Belongs to the transferase hexapeptide repeat family.</text>
</comment>
<organism evidence="7 8">
    <name type="scientific">Loigolactobacillus binensis</name>
    <dbReference type="NCBI Taxonomy" id="2559922"/>
    <lineage>
        <taxon>Bacteria</taxon>
        <taxon>Bacillati</taxon>
        <taxon>Bacillota</taxon>
        <taxon>Bacilli</taxon>
        <taxon>Lactobacillales</taxon>
        <taxon>Lactobacillaceae</taxon>
        <taxon>Loigolactobacillus</taxon>
    </lineage>
</organism>
<dbReference type="PANTHER" id="PTHR43017:SF1">
    <property type="entry name" value="ACETYLTRANSFERASE YJL218W-RELATED"/>
    <property type="match status" value="1"/>
</dbReference>
<feature type="domain" description="Maltose/galactoside acetyltransferase" evidence="6">
    <location>
        <begin position="5"/>
        <end position="58"/>
    </location>
</feature>
<dbReference type="Pfam" id="PF12464">
    <property type="entry name" value="Mac"/>
    <property type="match status" value="1"/>
</dbReference>
<keyword evidence="4 5" id="KW-0012">Acyltransferase</keyword>
<dbReference type="EC" id="2.3.1.-" evidence="5"/>
<dbReference type="InterPro" id="IPR001451">
    <property type="entry name" value="Hexapep"/>
</dbReference>